<dbReference type="Proteomes" id="UP000069632">
    <property type="component" value="Unassembled WGS sequence"/>
</dbReference>
<accession>A0A128EDJ9</accession>
<evidence type="ECO:0000313" key="1">
    <source>
        <dbReference type="EMBL" id="CZE46169.1"/>
    </source>
</evidence>
<dbReference type="RefSeq" id="WP_075531303.1">
    <property type="nucleotide sequence ID" value="NZ_CP053844.1"/>
</dbReference>
<dbReference type="PROSITE" id="PS51257">
    <property type="entry name" value="PROKAR_LIPOPROTEIN"/>
    <property type="match status" value="1"/>
</dbReference>
<proteinExistence type="predicted"/>
<dbReference type="OrthoDB" id="5373103at2"/>
<sequence>MKNFKYKFIITLIISIFLSGCMQKEPQIPQAVSFTVISPMVKLSDAGFLRVYKNSVHLQIYSSGVSVLEIVVKDRICMNNACKDELAFNKDFFTKEHYRGFFDEILRKKPIYNGKNLVKTECGFEQNLRNLSYKVCGKELFFKDKNDIKIILKDID</sequence>
<gene>
    <name evidence="1" type="ORF">ERS672216_00230</name>
</gene>
<reference evidence="1 2" key="1">
    <citation type="submission" date="2016-02" db="EMBL/GenBank/DDBJ databases">
        <authorList>
            <consortium name="Pathogen Informatics"/>
        </authorList>
    </citation>
    <scope>NUCLEOTIDE SEQUENCE [LARGE SCALE GENOMIC DNA]</scope>
    <source>
        <strain evidence="1 2">RC20</strain>
    </source>
</reference>
<evidence type="ECO:0000313" key="2">
    <source>
        <dbReference type="Proteomes" id="UP000069632"/>
    </source>
</evidence>
<dbReference type="AlphaFoldDB" id="A0A128EDJ9"/>
<organism evidence="1 2">
    <name type="scientific">Campylobacter geochelonis</name>
    <dbReference type="NCBI Taxonomy" id="1780362"/>
    <lineage>
        <taxon>Bacteria</taxon>
        <taxon>Pseudomonadati</taxon>
        <taxon>Campylobacterota</taxon>
        <taxon>Epsilonproteobacteria</taxon>
        <taxon>Campylobacterales</taxon>
        <taxon>Campylobacteraceae</taxon>
        <taxon>Campylobacter</taxon>
    </lineage>
</organism>
<dbReference type="EMBL" id="FIZP01000001">
    <property type="protein sequence ID" value="CZE46169.1"/>
    <property type="molecule type" value="Genomic_DNA"/>
</dbReference>
<keyword evidence="1" id="KW-0449">Lipoprotein</keyword>
<keyword evidence="2" id="KW-1185">Reference proteome</keyword>
<name>A0A128EDJ9_9BACT</name>
<protein>
    <submittedName>
        <fullName evidence="1">Lipoprotein</fullName>
    </submittedName>
</protein>